<reference evidence="2" key="1">
    <citation type="journal article" date="2020" name="Stud. Mycol.">
        <title>101 Dothideomycetes genomes: a test case for predicting lifestyles and emergence of pathogens.</title>
        <authorList>
            <person name="Haridas S."/>
            <person name="Albert R."/>
            <person name="Binder M."/>
            <person name="Bloem J."/>
            <person name="Labutti K."/>
            <person name="Salamov A."/>
            <person name="Andreopoulos B."/>
            <person name="Baker S."/>
            <person name="Barry K."/>
            <person name="Bills G."/>
            <person name="Bluhm B."/>
            <person name="Cannon C."/>
            <person name="Castanera R."/>
            <person name="Culley D."/>
            <person name="Daum C."/>
            <person name="Ezra D."/>
            <person name="Gonzalez J."/>
            <person name="Henrissat B."/>
            <person name="Kuo A."/>
            <person name="Liang C."/>
            <person name="Lipzen A."/>
            <person name="Lutzoni F."/>
            <person name="Magnuson J."/>
            <person name="Mondo S."/>
            <person name="Nolan M."/>
            <person name="Ohm R."/>
            <person name="Pangilinan J."/>
            <person name="Park H.-J."/>
            <person name="Ramirez L."/>
            <person name="Alfaro M."/>
            <person name="Sun H."/>
            <person name="Tritt A."/>
            <person name="Yoshinaga Y."/>
            <person name="Zwiers L.-H."/>
            <person name="Turgeon B."/>
            <person name="Goodwin S."/>
            <person name="Spatafora J."/>
            <person name="Crous P."/>
            <person name="Grigoriev I."/>
        </authorList>
    </citation>
    <scope>NUCLEOTIDE SEQUENCE</scope>
    <source>
        <strain evidence="2">CBS 121739</strain>
    </source>
</reference>
<dbReference type="EMBL" id="ML996565">
    <property type="protein sequence ID" value="KAF2762868.1"/>
    <property type="molecule type" value="Genomic_DNA"/>
</dbReference>
<evidence type="ECO:0008006" key="4">
    <source>
        <dbReference type="Google" id="ProtNLM"/>
    </source>
</evidence>
<dbReference type="Proteomes" id="UP000799437">
    <property type="component" value="Unassembled WGS sequence"/>
</dbReference>
<dbReference type="AlphaFoldDB" id="A0A6A6WL07"/>
<dbReference type="InterPro" id="IPR021054">
    <property type="entry name" value="Cell_wall_mannoprotein_1"/>
</dbReference>
<keyword evidence="1" id="KW-0732">Signal</keyword>
<dbReference type="GeneID" id="54486162"/>
<feature type="chain" id="PRO_5025519537" description="Antigenic cell wall galactomanno protein" evidence="1">
    <location>
        <begin position="18"/>
        <end position="174"/>
    </location>
</feature>
<dbReference type="Pfam" id="PF12296">
    <property type="entry name" value="HsbA"/>
    <property type="match status" value="1"/>
</dbReference>
<accession>A0A6A6WL07</accession>
<keyword evidence="3" id="KW-1185">Reference proteome</keyword>
<gene>
    <name evidence="2" type="ORF">EJ05DRAFT_481745</name>
</gene>
<sequence length="174" mass="18393">MLFTQLIVTLCVGIAFAADANSVVAIIKNVQINTNQLNLDVQRYNGGVAGLPYALQVQQDAVLTHEQIVLGITEANNSAPFGEPGSFNVAGAFLDLSNTVTQTLRNVSSKQAAFKDLRPIVLASLYQLQQDTRDFGAASIAKLAALEAAAAPLVVQNLVNEFNNAIMAYGGKAT</sequence>
<evidence type="ECO:0000256" key="1">
    <source>
        <dbReference type="SAM" id="SignalP"/>
    </source>
</evidence>
<dbReference type="RefSeq" id="XP_033605319.1">
    <property type="nucleotide sequence ID" value="XM_033745108.1"/>
</dbReference>
<dbReference type="GO" id="GO:0005576">
    <property type="term" value="C:extracellular region"/>
    <property type="evidence" value="ECO:0007669"/>
    <property type="project" value="TreeGrafter"/>
</dbReference>
<dbReference type="Gene3D" id="1.20.1280.140">
    <property type="match status" value="1"/>
</dbReference>
<evidence type="ECO:0000313" key="2">
    <source>
        <dbReference type="EMBL" id="KAF2762868.1"/>
    </source>
</evidence>
<dbReference type="PANTHER" id="PTHR38123:SF1">
    <property type="entry name" value="HYDROPHOBIC SURFACE BINDING PROTEIN"/>
    <property type="match status" value="1"/>
</dbReference>
<proteinExistence type="predicted"/>
<dbReference type="OrthoDB" id="3485059at2759"/>
<dbReference type="PANTHER" id="PTHR38123">
    <property type="entry name" value="CELL WALL SERINE-THREONINE-RICH GALACTOMANNOPROTEIN MP1 (AFU_ORTHOLOGUE AFUA_4G03240)"/>
    <property type="match status" value="1"/>
</dbReference>
<name>A0A6A6WL07_9PEZI</name>
<protein>
    <recommendedName>
        <fullName evidence="4">Antigenic cell wall galactomanno protein</fullName>
    </recommendedName>
</protein>
<evidence type="ECO:0000313" key="3">
    <source>
        <dbReference type="Proteomes" id="UP000799437"/>
    </source>
</evidence>
<feature type="signal peptide" evidence="1">
    <location>
        <begin position="1"/>
        <end position="17"/>
    </location>
</feature>
<organism evidence="2 3">
    <name type="scientific">Pseudovirgaria hyperparasitica</name>
    <dbReference type="NCBI Taxonomy" id="470096"/>
    <lineage>
        <taxon>Eukaryota</taxon>
        <taxon>Fungi</taxon>
        <taxon>Dikarya</taxon>
        <taxon>Ascomycota</taxon>
        <taxon>Pezizomycotina</taxon>
        <taxon>Dothideomycetes</taxon>
        <taxon>Dothideomycetes incertae sedis</taxon>
        <taxon>Acrospermales</taxon>
        <taxon>Acrospermaceae</taxon>
        <taxon>Pseudovirgaria</taxon>
    </lineage>
</organism>